<reference evidence="6 7" key="1">
    <citation type="submission" date="2023-09" db="EMBL/GenBank/DDBJ databases">
        <authorList>
            <person name="Rey-Velasco X."/>
        </authorList>
    </citation>
    <scope>NUCLEOTIDE SEQUENCE [LARGE SCALE GENOMIC DNA]</scope>
    <source>
        <strain evidence="6 7">F260</strain>
    </source>
</reference>
<dbReference type="Gene3D" id="3.20.20.70">
    <property type="entry name" value="Aldolase class I"/>
    <property type="match status" value="1"/>
</dbReference>
<dbReference type="InterPro" id="IPR013785">
    <property type="entry name" value="Aldolase_TIM"/>
</dbReference>
<dbReference type="Pfam" id="PF01645">
    <property type="entry name" value="Glu_synthase"/>
    <property type="match status" value="1"/>
</dbReference>
<dbReference type="Proteomes" id="UP001245285">
    <property type="component" value="Unassembled WGS sequence"/>
</dbReference>
<evidence type="ECO:0000256" key="2">
    <source>
        <dbReference type="PIRNR" id="PIRNR006429"/>
    </source>
</evidence>
<keyword evidence="4" id="KW-0472">Membrane</keyword>
<protein>
    <submittedName>
        <fullName evidence="6">FMN-binding glutamate synthase family protein</fullName>
        <ecNumber evidence="6">1.4.-.-</ecNumber>
    </submittedName>
</protein>
<comment type="similarity">
    <text evidence="1 2">Belongs to the glutamate synthase family.</text>
</comment>
<dbReference type="PANTHER" id="PTHR43819:SF1">
    <property type="entry name" value="ARCHAEAL-TYPE GLUTAMATE SYNTHASE [NADPH]"/>
    <property type="match status" value="1"/>
</dbReference>
<sequence length="548" mass="60749">MNGILDFLGSISWWGWILIFLVLVAIKDVFFNKTHIIKHNFPVVGNLRYFLESIGPELRQYIVASNREELPFNRGERGWIYASSKNENNYEGFGTDRDIYGNHYIFVNNAMMPYRLEKNHHNHKDPNFIACAKVMGLYHQRRRPFRPASIINVSAMSFGSLSARAIESLNRGCKKAAAFHNTGEGGLSNYHKTGADVVYQIGTAYFGVRDDDGNFCLEKLVALVDENPQIRAIEIKLSQGAKPGKGGVLPASKITQEIADIRHIPVGKDVLSPPNHTAFGNTEELVDFIEKIAEATGLPVGIKSAVGQLKQWEELADIMQETGTGPDFISIDGGEGGTGAAPPSFADHVSLPFIYAFSEVYKVFLKQGITDRIVFIASGKLGFPAKAAMAMALGADCVSVAREAMLSIGCIQAQVCHNNTCPSGVATQNKWLQSGINIKDKSERVNYYFTKFRKELLEITHACGYEHPCQIDMSDVQINLSDKTLVATLEDTFCYQKSKVDFTSVQEHVDSPYLGGKEKSKEVTTKEAETEKTSVYDKNDRTKTEDKA</sequence>
<feature type="compositionally biased region" description="Basic and acidic residues" evidence="3">
    <location>
        <begin position="516"/>
        <end position="548"/>
    </location>
</feature>
<dbReference type="PIRSF" id="PIRSF006429">
    <property type="entry name" value="GOGAT_lg_2"/>
    <property type="match status" value="1"/>
</dbReference>
<dbReference type="SUPFAM" id="SSF51395">
    <property type="entry name" value="FMN-linked oxidoreductases"/>
    <property type="match status" value="1"/>
</dbReference>
<dbReference type="EMBL" id="JAVRHO010000040">
    <property type="protein sequence ID" value="MDT0648366.1"/>
    <property type="molecule type" value="Genomic_DNA"/>
</dbReference>
<gene>
    <name evidence="6" type="ORF">RM545_16870</name>
</gene>
<feature type="transmembrane region" description="Helical" evidence="4">
    <location>
        <begin position="12"/>
        <end position="31"/>
    </location>
</feature>
<evidence type="ECO:0000256" key="3">
    <source>
        <dbReference type="SAM" id="MobiDB-lite"/>
    </source>
</evidence>
<keyword evidence="6" id="KW-0560">Oxidoreductase</keyword>
<dbReference type="PANTHER" id="PTHR43819">
    <property type="entry name" value="ARCHAEAL-TYPE GLUTAMATE SYNTHASE [NADPH]"/>
    <property type="match status" value="1"/>
</dbReference>
<dbReference type="InterPro" id="IPR002932">
    <property type="entry name" value="Glu_synthdom"/>
</dbReference>
<evidence type="ECO:0000256" key="1">
    <source>
        <dbReference type="ARBA" id="ARBA00009716"/>
    </source>
</evidence>
<keyword evidence="4" id="KW-0812">Transmembrane</keyword>
<dbReference type="EC" id="1.4.-.-" evidence="6"/>
<keyword evidence="7" id="KW-1185">Reference proteome</keyword>
<dbReference type="RefSeq" id="WP_311496459.1">
    <property type="nucleotide sequence ID" value="NZ_JAVRHO010000040.1"/>
</dbReference>
<feature type="domain" description="Glutamate synthase" evidence="5">
    <location>
        <begin position="122"/>
        <end position="465"/>
    </location>
</feature>
<dbReference type="CDD" id="cd02808">
    <property type="entry name" value="GltS_FMN"/>
    <property type="match status" value="1"/>
</dbReference>
<organism evidence="6 7">
    <name type="scientific">Autumnicola lenta</name>
    <dbReference type="NCBI Taxonomy" id="3075593"/>
    <lineage>
        <taxon>Bacteria</taxon>
        <taxon>Pseudomonadati</taxon>
        <taxon>Bacteroidota</taxon>
        <taxon>Flavobacteriia</taxon>
        <taxon>Flavobacteriales</taxon>
        <taxon>Flavobacteriaceae</taxon>
        <taxon>Autumnicola</taxon>
    </lineage>
</organism>
<evidence type="ECO:0000256" key="4">
    <source>
        <dbReference type="SAM" id="Phobius"/>
    </source>
</evidence>
<dbReference type="GO" id="GO:0016491">
    <property type="term" value="F:oxidoreductase activity"/>
    <property type="evidence" value="ECO:0007669"/>
    <property type="project" value="UniProtKB-KW"/>
</dbReference>
<proteinExistence type="inferred from homology"/>
<accession>A0ABU3CPR9</accession>
<feature type="region of interest" description="Disordered" evidence="3">
    <location>
        <begin position="511"/>
        <end position="548"/>
    </location>
</feature>
<comment type="caution">
    <text evidence="6">The sequence shown here is derived from an EMBL/GenBank/DDBJ whole genome shotgun (WGS) entry which is preliminary data.</text>
</comment>
<dbReference type="InterPro" id="IPR024188">
    <property type="entry name" value="GltB"/>
</dbReference>
<evidence type="ECO:0000259" key="5">
    <source>
        <dbReference type="Pfam" id="PF01645"/>
    </source>
</evidence>
<name>A0ABU3CPR9_9FLAO</name>
<evidence type="ECO:0000313" key="7">
    <source>
        <dbReference type="Proteomes" id="UP001245285"/>
    </source>
</evidence>
<keyword evidence="4" id="KW-1133">Transmembrane helix</keyword>
<evidence type="ECO:0000313" key="6">
    <source>
        <dbReference type="EMBL" id="MDT0648366.1"/>
    </source>
</evidence>